<keyword evidence="6" id="KW-1015">Disulfide bond</keyword>
<evidence type="ECO:0000256" key="6">
    <source>
        <dbReference type="PIRSR" id="PIRSR002419-1"/>
    </source>
</evidence>
<evidence type="ECO:0000256" key="4">
    <source>
        <dbReference type="ARBA" id="ARBA00022989"/>
    </source>
</evidence>
<keyword evidence="9" id="KW-1185">Reference proteome</keyword>
<dbReference type="InterPro" id="IPR008952">
    <property type="entry name" value="Tetraspanin_EC2_sf"/>
</dbReference>
<feature type="disulfide bond" evidence="6">
    <location>
        <begin position="155"/>
        <end position="197"/>
    </location>
</feature>
<sequence>MGERSCLDFLRIFLRFLLIFVNIFVVLCGLVVLIVGIWSKVHGDTYIQIVDNPSTYEQIPVLLIVIGIFVLLLGLVGVVGGVFANTVGGRIMLGLYGFVLSLLVIIEIAGGIAAAVKKDDLGGAFNKSVNNTFTRYSNDTSIKHTWDTVQKSFKCCGTYNYTSYTKILGINPPTSCCKSSNHNCNTTETNNIYTRGCTQVASDNVSTVLEAIAGVAITFGLLQVIGVIVSCFVAVAGRKESRNYQVV</sequence>
<dbReference type="RefSeq" id="XP_019849509.1">
    <property type="nucleotide sequence ID" value="XM_019993950.1"/>
</dbReference>
<dbReference type="Proteomes" id="UP000007879">
    <property type="component" value="Unassembled WGS sequence"/>
</dbReference>
<dbReference type="KEGG" id="aqu:105316903"/>
<evidence type="ECO:0000256" key="2">
    <source>
        <dbReference type="ARBA" id="ARBA00006840"/>
    </source>
</evidence>
<dbReference type="GeneID" id="105316903"/>
<evidence type="ECO:0000256" key="3">
    <source>
        <dbReference type="ARBA" id="ARBA00022692"/>
    </source>
</evidence>
<dbReference type="Gene3D" id="1.10.1450.10">
    <property type="entry name" value="Tetraspanin"/>
    <property type="match status" value="1"/>
</dbReference>
<feature type="transmembrane region" description="Helical" evidence="7">
    <location>
        <begin position="95"/>
        <end position="116"/>
    </location>
</feature>
<evidence type="ECO:0000256" key="5">
    <source>
        <dbReference type="ARBA" id="ARBA00023136"/>
    </source>
</evidence>
<dbReference type="PIRSF" id="PIRSF002419">
    <property type="entry name" value="Tetraspanin"/>
    <property type="match status" value="1"/>
</dbReference>
<feature type="transmembrane region" description="Helical" evidence="7">
    <location>
        <begin position="12"/>
        <end position="39"/>
    </location>
</feature>
<feature type="transmembrane region" description="Helical" evidence="7">
    <location>
        <begin position="211"/>
        <end position="235"/>
    </location>
</feature>
<comment type="similarity">
    <text evidence="2 7">Belongs to the tetraspanin (TM4SF) family.</text>
</comment>
<evidence type="ECO:0000313" key="9">
    <source>
        <dbReference type="Proteomes" id="UP000007879"/>
    </source>
</evidence>
<dbReference type="GO" id="GO:0016020">
    <property type="term" value="C:membrane"/>
    <property type="evidence" value="ECO:0007669"/>
    <property type="project" value="UniProtKB-SubCell"/>
</dbReference>
<reference evidence="9" key="1">
    <citation type="journal article" date="2010" name="Nature">
        <title>The Amphimedon queenslandica genome and the evolution of animal complexity.</title>
        <authorList>
            <person name="Srivastava M."/>
            <person name="Simakov O."/>
            <person name="Chapman J."/>
            <person name="Fahey B."/>
            <person name="Gauthier M.E."/>
            <person name="Mitros T."/>
            <person name="Richards G.S."/>
            <person name="Conaco C."/>
            <person name="Dacre M."/>
            <person name="Hellsten U."/>
            <person name="Larroux C."/>
            <person name="Putnam N.H."/>
            <person name="Stanke M."/>
            <person name="Adamska M."/>
            <person name="Darling A."/>
            <person name="Degnan S.M."/>
            <person name="Oakley T.H."/>
            <person name="Plachetzki D.C."/>
            <person name="Zhai Y."/>
            <person name="Adamski M."/>
            <person name="Calcino A."/>
            <person name="Cummins S.F."/>
            <person name="Goodstein D.M."/>
            <person name="Harris C."/>
            <person name="Jackson D.J."/>
            <person name="Leys S.P."/>
            <person name="Shu S."/>
            <person name="Woodcroft B.J."/>
            <person name="Vervoort M."/>
            <person name="Kosik K.S."/>
            <person name="Manning G."/>
            <person name="Degnan B.M."/>
            <person name="Rokhsar D.S."/>
        </authorList>
    </citation>
    <scope>NUCLEOTIDE SEQUENCE [LARGE SCALE GENOMIC DNA]</scope>
</reference>
<reference evidence="8" key="2">
    <citation type="submission" date="2024-06" db="UniProtKB">
        <authorList>
            <consortium name="EnsemblMetazoa"/>
        </authorList>
    </citation>
    <scope>IDENTIFICATION</scope>
</reference>
<evidence type="ECO:0000313" key="8">
    <source>
        <dbReference type="EnsemblMetazoa" id="XP_019849509.1"/>
    </source>
</evidence>
<accession>A0AAN0IXL0</accession>
<dbReference type="EnsemblMetazoa" id="XM_019993950.1">
    <property type="protein sequence ID" value="XP_019849509.1"/>
    <property type="gene ID" value="LOC105316903"/>
</dbReference>
<dbReference type="PANTHER" id="PTHR19282">
    <property type="entry name" value="TETRASPANIN"/>
    <property type="match status" value="1"/>
</dbReference>
<feature type="transmembrane region" description="Helical" evidence="7">
    <location>
        <begin position="59"/>
        <end position="83"/>
    </location>
</feature>
<keyword evidence="5 7" id="KW-0472">Membrane</keyword>
<name>A0AAN0IXL0_AMPQE</name>
<dbReference type="PANTHER" id="PTHR19282:SF452">
    <property type="entry name" value="LD03691P"/>
    <property type="match status" value="1"/>
</dbReference>
<keyword evidence="4 7" id="KW-1133">Transmembrane helix</keyword>
<organism evidence="8 9">
    <name type="scientific">Amphimedon queenslandica</name>
    <name type="common">Sponge</name>
    <dbReference type="NCBI Taxonomy" id="400682"/>
    <lineage>
        <taxon>Eukaryota</taxon>
        <taxon>Metazoa</taxon>
        <taxon>Porifera</taxon>
        <taxon>Demospongiae</taxon>
        <taxon>Heteroscleromorpha</taxon>
        <taxon>Haplosclerida</taxon>
        <taxon>Niphatidae</taxon>
        <taxon>Amphimedon</taxon>
    </lineage>
</organism>
<dbReference type="InterPro" id="IPR018499">
    <property type="entry name" value="Tetraspanin/Peripherin"/>
</dbReference>
<dbReference type="InterPro" id="IPR000301">
    <property type="entry name" value="Tetraspanin_animals"/>
</dbReference>
<dbReference type="Pfam" id="PF00335">
    <property type="entry name" value="Tetraspanin"/>
    <property type="match status" value="1"/>
</dbReference>
<protein>
    <recommendedName>
        <fullName evidence="7">Tetraspanin</fullName>
    </recommendedName>
</protein>
<keyword evidence="3 7" id="KW-0812">Transmembrane</keyword>
<dbReference type="SUPFAM" id="SSF48652">
    <property type="entry name" value="Tetraspanin"/>
    <property type="match status" value="1"/>
</dbReference>
<evidence type="ECO:0000256" key="7">
    <source>
        <dbReference type="RuleBase" id="RU361218"/>
    </source>
</evidence>
<comment type="subcellular location">
    <subcellularLocation>
        <location evidence="1 7">Membrane</location>
        <topology evidence="1 7">Multi-pass membrane protein</topology>
    </subcellularLocation>
</comment>
<dbReference type="PRINTS" id="PR00259">
    <property type="entry name" value="TMFOUR"/>
</dbReference>
<proteinExistence type="inferred from homology"/>
<feature type="disulfide bond" evidence="6">
    <location>
        <begin position="156"/>
        <end position="177"/>
    </location>
</feature>
<dbReference type="AlphaFoldDB" id="A0AAN0IXL0"/>
<evidence type="ECO:0000256" key="1">
    <source>
        <dbReference type="ARBA" id="ARBA00004141"/>
    </source>
</evidence>
<dbReference type="CDD" id="cd03127">
    <property type="entry name" value="tetraspanin_LEL"/>
    <property type="match status" value="1"/>
</dbReference>